<dbReference type="Pfam" id="PF00746">
    <property type="entry name" value="Gram_pos_anchor"/>
    <property type="match status" value="1"/>
</dbReference>
<feature type="domain" description="Gram-positive cocci surface proteins LPxTG" evidence="8">
    <location>
        <begin position="493"/>
        <end position="533"/>
    </location>
</feature>
<keyword evidence="6" id="KW-0472">Membrane</keyword>
<keyword evidence="1" id="KW-0134">Cell wall</keyword>
<dbReference type="Pfam" id="PF16569">
    <property type="entry name" value="GramPos_pilinBB"/>
    <property type="match status" value="1"/>
</dbReference>
<protein>
    <submittedName>
        <fullName evidence="11">SpaH/EbpB family LPXTG-anchored major pilin</fullName>
    </submittedName>
</protein>
<evidence type="ECO:0000313" key="12">
    <source>
        <dbReference type="Proteomes" id="UP000593601"/>
    </source>
</evidence>
<keyword evidence="2" id="KW-0964">Secreted</keyword>
<dbReference type="NCBIfam" id="TIGR01167">
    <property type="entry name" value="LPXTG_anchor"/>
    <property type="match status" value="1"/>
</dbReference>
<dbReference type="InterPro" id="IPR041033">
    <property type="entry name" value="SpaA_PFL_dom_1"/>
</dbReference>
<feature type="transmembrane region" description="Helical" evidence="6">
    <location>
        <begin position="508"/>
        <end position="527"/>
    </location>
</feature>
<evidence type="ECO:0000256" key="3">
    <source>
        <dbReference type="ARBA" id="ARBA00022729"/>
    </source>
</evidence>
<feature type="domain" description="SpaA-like prealbumin fold" evidence="10">
    <location>
        <begin position="359"/>
        <end position="453"/>
    </location>
</feature>
<dbReference type="EMBL" id="CP063304">
    <property type="protein sequence ID" value="QOV18535.1"/>
    <property type="molecule type" value="Genomic_DNA"/>
</dbReference>
<dbReference type="AlphaFoldDB" id="A0A7M2RDY9"/>
<evidence type="ECO:0000256" key="4">
    <source>
        <dbReference type="ARBA" id="ARBA00023088"/>
    </source>
</evidence>
<dbReference type="Pfam" id="PF17802">
    <property type="entry name" value="SpaA"/>
    <property type="match status" value="1"/>
</dbReference>
<keyword evidence="3 7" id="KW-0732">Signal</keyword>
<dbReference type="Gene3D" id="2.60.40.740">
    <property type="match status" value="1"/>
</dbReference>
<reference evidence="11 12" key="1">
    <citation type="submission" date="2020-10" db="EMBL/GenBank/DDBJ databases">
        <title>Blautia liquoris sp.nov., isolated from the mud in a fermentation cellar used for the production of Chinese strong-flavoured liquor.</title>
        <authorList>
            <person name="Lu L."/>
        </authorList>
    </citation>
    <scope>NUCLEOTIDE SEQUENCE [LARGE SCALE GENOMIC DNA]</scope>
    <source>
        <strain evidence="11 12">LZLJ-3</strain>
    </source>
</reference>
<evidence type="ECO:0000313" key="11">
    <source>
        <dbReference type="EMBL" id="QOV18535.1"/>
    </source>
</evidence>
<name>A0A7M2RDY9_9FIRM</name>
<dbReference type="InterPro" id="IPR048052">
    <property type="entry name" value="FM1-like"/>
</dbReference>
<dbReference type="InterPro" id="IPR026466">
    <property type="entry name" value="Fim_isopep_form_D2_dom"/>
</dbReference>
<dbReference type="Proteomes" id="UP000593601">
    <property type="component" value="Chromosome"/>
</dbReference>
<dbReference type="RefSeq" id="WP_193734897.1">
    <property type="nucleotide sequence ID" value="NZ_CP063304.1"/>
</dbReference>
<evidence type="ECO:0000256" key="7">
    <source>
        <dbReference type="SAM" id="SignalP"/>
    </source>
</evidence>
<sequence length="537" mass="58601">MLKKKTQQIIKAFGVWMLSLILCLGAAVPAYAAVTENTKGSIRITGAEPNVIVQPYQLMTVNIEEGTPKDPAYSWVEPQMKDWVHANYPQYDDTNEFNNTVSASDLKAFYSKLAADIKNPAKEVSALPAVQSATVDENGVCELTNLPMGNYLLLMSRGFKVYQPTVVNLIPAWDEDEEDWGLAPVEIDGEDLKGEEPSIEKTVNDGKDKDDAAIGDVIPYEIKATIPTYPEGATNKIYNISDTLSEGLTFNPGSLKAFLNDVELTAGDDYVIASGSELGNKTFKLVFNYDKLKARKGGEWEDSDRIRVTYTATLNDKAKVTTGNENEAHLEYSNNPYGDGTNDKEPGTKPKVYTYGIIVNKKTDSETPEFLPGAEFELKKGNDKFYFIKESDGKYRVAKSGDTGATTTLKVGEDGDPKGKLEIRGLDLGTYTLTETKAPGGYNKLREPYTLILRDEVDDSGDNPEPGMDGTLETTQTDKGTANGGNYEVTVLNKKGFELPVTGGRGTIMFTVGGILLIALAGAVLVISRRRNSESEA</sequence>
<dbReference type="KEGG" id="bliq:INP51_10990"/>
<keyword evidence="6" id="KW-1133">Transmembrane helix</keyword>
<feature type="chain" id="PRO_5033056754" evidence="7">
    <location>
        <begin position="33"/>
        <end position="537"/>
    </location>
</feature>
<keyword evidence="12" id="KW-1185">Reference proteome</keyword>
<evidence type="ECO:0000259" key="10">
    <source>
        <dbReference type="Pfam" id="PF17802"/>
    </source>
</evidence>
<keyword evidence="6" id="KW-0812">Transmembrane</keyword>
<evidence type="ECO:0000256" key="5">
    <source>
        <dbReference type="SAM" id="MobiDB-lite"/>
    </source>
</evidence>
<feature type="region of interest" description="Disordered" evidence="5">
    <location>
        <begin position="456"/>
        <end position="483"/>
    </location>
</feature>
<dbReference type="InterPro" id="IPR032334">
    <property type="entry name" value="GramPos_pilinBB"/>
</dbReference>
<dbReference type="NCBIfam" id="NF033902">
    <property type="entry name" value="iso_D2_wall_anc"/>
    <property type="match status" value="1"/>
</dbReference>
<feature type="domain" description="Gram-positive pilin backbone subunit 2 Cna-B-like" evidence="9">
    <location>
        <begin position="214"/>
        <end position="336"/>
    </location>
</feature>
<evidence type="ECO:0000256" key="1">
    <source>
        <dbReference type="ARBA" id="ARBA00022512"/>
    </source>
</evidence>
<dbReference type="NCBIfam" id="TIGR04226">
    <property type="entry name" value="RrgB_K2N_iso_D2"/>
    <property type="match status" value="1"/>
</dbReference>
<gene>
    <name evidence="11" type="ORF">INP51_10990</name>
</gene>
<organism evidence="11 12">
    <name type="scientific">Blautia liquoris</name>
    <dbReference type="NCBI Taxonomy" id="2779518"/>
    <lineage>
        <taxon>Bacteria</taxon>
        <taxon>Bacillati</taxon>
        <taxon>Bacillota</taxon>
        <taxon>Clostridia</taxon>
        <taxon>Lachnospirales</taxon>
        <taxon>Lachnospiraceae</taxon>
        <taxon>Blautia</taxon>
    </lineage>
</organism>
<dbReference type="Gene3D" id="2.60.40.10">
    <property type="entry name" value="Immunoglobulins"/>
    <property type="match status" value="1"/>
</dbReference>
<evidence type="ECO:0000259" key="8">
    <source>
        <dbReference type="Pfam" id="PF00746"/>
    </source>
</evidence>
<dbReference type="InterPro" id="IPR013783">
    <property type="entry name" value="Ig-like_fold"/>
</dbReference>
<feature type="signal peptide" evidence="7">
    <location>
        <begin position="1"/>
        <end position="32"/>
    </location>
</feature>
<accession>A0A7M2RDY9</accession>
<dbReference type="InterPro" id="IPR019931">
    <property type="entry name" value="LPXTG_anchor"/>
</dbReference>
<evidence type="ECO:0000256" key="2">
    <source>
        <dbReference type="ARBA" id="ARBA00022525"/>
    </source>
</evidence>
<proteinExistence type="predicted"/>
<evidence type="ECO:0000256" key="6">
    <source>
        <dbReference type="SAM" id="Phobius"/>
    </source>
</evidence>
<keyword evidence="4" id="KW-0572">Peptidoglycan-anchor</keyword>
<evidence type="ECO:0000259" key="9">
    <source>
        <dbReference type="Pfam" id="PF16569"/>
    </source>
</evidence>